<dbReference type="GO" id="GO:0046872">
    <property type="term" value="F:metal ion binding"/>
    <property type="evidence" value="ECO:0007669"/>
    <property type="project" value="UniProtKB-KW"/>
</dbReference>
<dbReference type="CDD" id="cd01335">
    <property type="entry name" value="Radical_SAM"/>
    <property type="match status" value="1"/>
</dbReference>
<name>A0A919YEE4_9BACL</name>
<dbReference type="Pfam" id="PF04055">
    <property type="entry name" value="Radical_SAM"/>
    <property type="match status" value="1"/>
</dbReference>
<keyword evidence="5" id="KW-0411">Iron-sulfur</keyword>
<dbReference type="EMBL" id="BORT01000020">
    <property type="protein sequence ID" value="GIO49204.1"/>
    <property type="molecule type" value="Genomic_DNA"/>
</dbReference>
<protein>
    <submittedName>
        <fullName evidence="7">Thioether cross-link-forming SCIFF peptide maturase</fullName>
    </submittedName>
</protein>
<comment type="caution">
    <text evidence="7">The sequence shown here is derived from an EMBL/GenBank/DDBJ whole genome shotgun (WGS) entry which is preliminary data.</text>
</comment>
<evidence type="ECO:0000313" key="7">
    <source>
        <dbReference type="EMBL" id="GIO49204.1"/>
    </source>
</evidence>
<dbReference type="SFLD" id="SFLDG01386">
    <property type="entry name" value="main_SPASM_domain-containing"/>
    <property type="match status" value="1"/>
</dbReference>
<dbReference type="SFLD" id="SFLDG01067">
    <property type="entry name" value="SPASM/twitch_domain_containing"/>
    <property type="match status" value="1"/>
</dbReference>
<dbReference type="InterPro" id="IPR058240">
    <property type="entry name" value="rSAM_sf"/>
</dbReference>
<dbReference type="InterPro" id="IPR023867">
    <property type="entry name" value="Sulphatase_maturase_rSAM"/>
</dbReference>
<reference evidence="7 8" key="1">
    <citation type="submission" date="2021-03" db="EMBL/GenBank/DDBJ databases">
        <title>Antimicrobial resistance genes in bacteria isolated from Japanese honey, and their potential for conferring macrolide and lincosamide resistance in the American foulbrood pathogen Paenibacillus larvae.</title>
        <authorList>
            <person name="Okamoto M."/>
            <person name="Kumagai M."/>
            <person name="Kanamori H."/>
            <person name="Takamatsu D."/>
        </authorList>
    </citation>
    <scope>NUCLEOTIDE SEQUENCE [LARGE SCALE GENOMIC DNA]</scope>
    <source>
        <strain evidence="7 8">J34TS1</strain>
    </source>
</reference>
<evidence type="ECO:0000256" key="5">
    <source>
        <dbReference type="ARBA" id="ARBA00023014"/>
    </source>
</evidence>
<comment type="cofactor">
    <cofactor evidence="1">
        <name>[4Fe-4S] cluster</name>
        <dbReference type="ChEBI" id="CHEBI:49883"/>
    </cofactor>
</comment>
<dbReference type="PANTHER" id="PTHR43273">
    <property type="entry name" value="ANAEROBIC SULFATASE-MATURATING ENZYME HOMOLOG ASLB-RELATED"/>
    <property type="match status" value="1"/>
</dbReference>
<accession>A0A919YEE4</accession>
<evidence type="ECO:0000256" key="1">
    <source>
        <dbReference type="ARBA" id="ARBA00001966"/>
    </source>
</evidence>
<evidence type="ECO:0000256" key="4">
    <source>
        <dbReference type="ARBA" id="ARBA00023004"/>
    </source>
</evidence>
<proteinExistence type="predicted"/>
<dbReference type="InterPro" id="IPR023885">
    <property type="entry name" value="4Fe4S-binding_SPASM_dom"/>
</dbReference>
<dbReference type="SFLD" id="SFLDG01384">
    <property type="entry name" value="thioether_bond_formation_requi"/>
    <property type="match status" value="1"/>
</dbReference>
<dbReference type="SUPFAM" id="SSF102114">
    <property type="entry name" value="Radical SAM enzymes"/>
    <property type="match status" value="1"/>
</dbReference>
<keyword evidence="4" id="KW-0408">Iron</keyword>
<dbReference type="PANTHER" id="PTHR43273:SF8">
    <property type="entry name" value="RADICAL SAM DOMAIN PROTEIN"/>
    <property type="match status" value="1"/>
</dbReference>
<dbReference type="Gene3D" id="3.20.20.70">
    <property type="entry name" value="Aldolase class I"/>
    <property type="match status" value="1"/>
</dbReference>
<evidence type="ECO:0000313" key="8">
    <source>
        <dbReference type="Proteomes" id="UP000682811"/>
    </source>
</evidence>
<dbReference type="GO" id="GO:0051536">
    <property type="term" value="F:iron-sulfur cluster binding"/>
    <property type="evidence" value="ECO:0007669"/>
    <property type="project" value="UniProtKB-KW"/>
</dbReference>
<dbReference type="InterPro" id="IPR013785">
    <property type="entry name" value="Aldolase_TIM"/>
</dbReference>
<keyword evidence="8" id="KW-1185">Reference proteome</keyword>
<dbReference type="Proteomes" id="UP000682811">
    <property type="component" value="Unassembled WGS sequence"/>
</dbReference>
<evidence type="ECO:0000259" key="6">
    <source>
        <dbReference type="PROSITE" id="PS51918"/>
    </source>
</evidence>
<dbReference type="RefSeq" id="WP_194232356.1">
    <property type="nucleotide sequence ID" value="NZ_AP025343.1"/>
</dbReference>
<evidence type="ECO:0000256" key="3">
    <source>
        <dbReference type="ARBA" id="ARBA00022723"/>
    </source>
</evidence>
<dbReference type="SFLD" id="SFLDS00029">
    <property type="entry name" value="Radical_SAM"/>
    <property type="match status" value="1"/>
</dbReference>
<dbReference type="NCBIfam" id="TIGR04085">
    <property type="entry name" value="rSAM_more_4Fe4S"/>
    <property type="match status" value="1"/>
</dbReference>
<dbReference type="GO" id="GO:0016491">
    <property type="term" value="F:oxidoreductase activity"/>
    <property type="evidence" value="ECO:0007669"/>
    <property type="project" value="InterPro"/>
</dbReference>
<evidence type="ECO:0000256" key="2">
    <source>
        <dbReference type="ARBA" id="ARBA00022691"/>
    </source>
</evidence>
<dbReference type="PROSITE" id="PS51918">
    <property type="entry name" value="RADICAL_SAM"/>
    <property type="match status" value="1"/>
</dbReference>
<sequence length="441" mass="51349">MLFKIEEGLWFDNEHVAIYKAKELHPDMLKNKNQPSVGDGIEKRREDWRPTLIFLSTTTCNLRCKYCFADCGSFGVINEKKSFSFDDYVQAYTKMYSMFDGISSISFFGGEPLINFKEIRKFVKYLYSTYSKDRIPSLSVNTNATIMNPEIMAFLKEYNFIIGTSVDGPKAAHDSNRIRVNQSGTYDQVIDNLKQIKENDLNIITQYTFTKQHLDLYEKGMAKEWYEGMESLPINNYDLIPVSTADMRHRIDMKDPETVQKYTDYCEETAEYYLNKILNEDISKVPRMFMGLFLRIMTRTVHRDCSAGYSFSITPDGNVFPCHGFAGNPEFAINMNDLNAEDDFSNNPWFKKVREMNRLKVTKCQDCISKTVCGAWCKALVFNVKGELNDVLEERCLLINTYTRKIVSFLVHEYPNHKEQINRKVIEYNRAQKELEVAYES</sequence>
<dbReference type="AlphaFoldDB" id="A0A919YEE4"/>
<keyword evidence="2" id="KW-0949">S-adenosyl-L-methionine</keyword>
<gene>
    <name evidence="7" type="ORF">J34TS1_39690</name>
</gene>
<feature type="domain" description="Radical SAM core" evidence="6">
    <location>
        <begin position="45"/>
        <end position="276"/>
    </location>
</feature>
<dbReference type="InterPro" id="IPR007197">
    <property type="entry name" value="rSAM"/>
</dbReference>
<organism evidence="7 8">
    <name type="scientific">Paenibacillus azoreducens</name>
    <dbReference type="NCBI Taxonomy" id="116718"/>
    <lineage>
        <taxon>Bacteria</taxon>
        <taxon>Bacillati</taxon>
        <taxon>Bacillota</taxon>
        <taxon>Bacilli</taxon>
        <taxon>Bacillales</taxon>
        <taxon>Paenibacillaceae</taxon>
        <taxon>Paenibacillus</taxon>
    </lineage>
</organism>
<keyword evidence="3" id="KW-0479">Metal-binding</keyword>